<dbReference type="EMBL" id="CP028901">
    <property type="protein sequence ID" value="AWB33016.1"/>
    <property type="molecule type" value="Genomic_DNA"/>
</dbReference>
<dbReference type="InterPro" id="IPR011761">
    <property type="entry name" value="ATP-grasp"/>
</dbReference>
<dbReference type="Gene3D" id="3.30.1490.20">
    <property type="entry name" value="ATP-grasp fold, A domain"/>
    <property type="match status" value="1"/>
</dbReference>
<dbReference type="AlphaFoldDB" id="A0A2R4XGR4"/>
<evidence type="ECO:0000256" key="1">
    <source>
        <dbReference type="PROSITE-ProRule" id="PRU00409"/>
    </source>
</evidence>
<dbReference type="KEGG" id="boz:DBV39_03990"/>
<keyword evidence="4" id="KW-1185">Reference proteome</keyword>
<evidence type="ECO:0000259" key="2">
    <source>
        <dbReference type="PROSITE" id="PS50975"/>
    </source>
</evidence>
<dbReference type="Proteomes" id="UP000244571">
    <property type="component" value="Chromosome"/>
</dbReference>
<evidence type="ECO:0000313" key="4">
    <source>
        <dbReference type="Proteomes" id="UP000244571"/>
    </source>
</evidence>
<keyword evidence="1" id="KW-0067">ATP-binding</keyword>
<feature type="domain" description="ATP-grasp" evidence="2">
    <location>
        <begin position="138"/>
        <end position="338"/>
    </location>
</feature>
<gene>
    <name evidence="3" type="ORF">DBV39_03990</name>
</gene>
<dbReference type="PROSITE" id="PS50975">
    <property type="entry name" value="ATP_GRASP"/>
    <property type="match status" value="1"/>
</dbReference>
<sequence>MQLHSDDASHKPYHALLIGHSEELLRAFPTLLDRAGFVVDVLTSASRFEQNYRSYRNNSRSRNNHGKVRQVIQVSLPEDLVTASLHLDLNQYDLVVIGDDKTLREIMAADVSAAMKLRLLPVYSEHGFRHIGSKIGLSEVLQDAGIPTPRFTVVRDEGELDALVKNLTEPVMLKIDQSGGGSGVFLLDTGRSGSGQSDADQPGPLEVIEMLKGRQLVYPLLAQQRIQGDVLDLSSFYQHGELICTSYSVFEAVVRCSYGPSSVRQYSQLSTVNENVFELLRDLGRALSAHGFVNLTCMRESATGKLYVFEADMRASVWVDYGKYLGDDHAVAIRRYFDTGATLVSPVSHNPAFPEQVRIPFVYRLTPWEILTNAHQVWRYCQNQSVTRIAQYCMDFLWSAIKGHMTMFAVLHVKPWLKPAHWERLRSMRRSIRDWRSRTPRARFHR</sequence>
<dbReference type="GO" id="GO:0046872">
    <property type="term" value="F:metal ion binding"/>
    <property type="evidence" value="ECO:0007669"/>
    <property type="project" value="InterPro"/>
</dbReference>
<reference evidence="3 4" key="1">
    <citation type="submission" date="2018-04" db="EMBL/GenBank/DDBJ databases">
        <title>Bordetella sp. HZ20 isolated from seawater.</title>
        <authorList>
            <person name="Sun C."/>
        </authorList>
    </citation>
    <scope>NUCLEOTIDE SEQUENCE [LARGE SCALE GENOMIC DNA]</scope>
    <source>
        <strain evidence="3 4">HZ20</strain>
    </source>
</reference>
<organism evidence="3 4">
    <name type="scientific">Orrella marina</name>
    <dbReference type="NCBI Taxonomy" id="2163011"/>
    <lineage>
        <taxon>Bacteria</taxon>
        <taxon>Pseudomonadati</taxon>
        <taxon>Pseudomonadota</taxon>
        <taxon>Betaproteobacteria</taxon>
        <taxon>Burkholderiales</taxon>
        <taxon>Alcaligenaceae</taxon>
        <taxon>Orrella</taxon>
    </lineage>
</organism>
<dbReference type="SUPFAM" id="SSF56059">
    <property type="entry name" value="Glutathione synthetase ATP-binding domain-like"/>
    <property type="match status" value="1"/>
</dbReference>
<dbReference type="InterPro" id="IPR013815">
    <property type="entry name" value="ATP_grasp_subdomain_1"/>
</dbReference>
<keyword evidence="1" id="KW-0547">Nucleotide-binding</keyword>
<proteinExistence type="predicted"/>
<dbReference type="GO" id="GO:0005524">
    <property type="term" value="F:ATP binding"/>
    <property type="evidence" value="ECO:0007669"/>
    <property type="project" value="UniProtKB-UniRule"/>
</dbReference>
<evidence type="ECO:0000313" key="3">
    <source>
        <dbReference type="EMBL" id="AWB33016.1"/>
    </source>
</evidence>
<name>A0A2R4XGR4_9BURK</name>
<accession>A0A2R4XGR4</accession>
<protein>
    <recommendedName>
        <fullName evidence="2">ATP-grasp domain-containing protein</fullName>
    </recommendedName>
</protein>
<dbReference type="Gene3D" id="3.30.470.20">
    <property type="entry name" value="ATP-grasp fold, B domain"/>
    <property type="match status" value="1"/>
</dbReference>